<dbReference type="EMBL" id="AP011115">
    <property type="protein sequence ID" value="BAH54772.1"/>
    <property type="molecule type" value="Genomic_DNA"/>
</dbReference>
<dbReference type="SUPFAM" id="SSF54909">
    <property type="entry name" value="Dimeric alpha+beta barrel"/>
    <property type="match status" value="1"/>
</dbReference>
<evidence type="ECO:0000313" key="3">
    <source>
        <dbReference type="Proteomes" id="UP000002212"/>
    </source>
</evidence>
<proteinExistence type="predicted"/>
<name>C1B1S7_RHOOB</name>
<dbReference type="KEGG" id="rop:ROP_65250"/>
<evidence type="ECO:0000313" key="2">
    <source>
        <dbReference type="EMBL" id="BAH54772.1"/>
    </source>
</evidence>
<dbReference type="InterPro" id="IPR011008">
    <property type="entry name" value="Dimeric_a/b-barrel"/>
</dbReference>
<protein>
    <submittedName>
        <fullName evidence="2">Uncharacterized protein</fullName>
    </submittedName>
</protein>
<sequence>MNTTATGVTTSVSRRVAAGREQEFLRWTDAGMAMAGTFPGFLGGGWLRAASDPEQYHVVYRFGAGCTADPGTALGWDPLVYVRMCTSEPKGAPRCLPSPVTRSRTSRGCLDSP</sequence>
<dbReference type="AlphaFoldDB" id="C1B1S7"/>
<feature type="region of interest" description="Disordered" evidence="1">
    <location>
        <begin position="89"/>
        <end position="113"/>
    </location>
</feature>
<dbReference type="Proteomes" id="UP000002212">
    <property type="component" value="Chromosome"/>
</dbReference>
<accession>C1B1S7</accession>
<gene>
    <name evidence="2" type="ordered locus">ROP_65250</name>
</gene>
<organism evidence="2 3">
    <name type="scientific">Rhodococcus opacus (strain B4)</name>
    <dbReference type="NCBI Taxonomy" id="632772"/>
    <lineage>
        <taxon>Bacteria</taxon>
        <taxon>Bacillati</taxon>
        <taxon>Actinomycetota</taxon>
        <taxon>Actinomycetes</taxon>
        <taxon>Mycobacteriales</taxon>
        <taxon>Nocardiaceae</taxon>
        <taxon>Rhodococcus</taxon>
    </lineage>
</organism>
<reference evidence="2 3" key="1">
    <citation type="submission" date="2009-03" db="EMBL/GenBank/DDBJ databases">
        <title>Comparison of the complete genome sequences of Rhodococcus erythropolis PR4 and Rhodococcus opacus B4.</title>
        <authorList>
            <person name="Takarada H."/>
            <person name="Sekine M."/>
            <person name="Hosoyama A."/>
            <person name="Yamada R."/>
            <person name="Fujisawa T."/>
            <person name="Omata S."/>
            <person name="Shimizu A."/>
            <person name="Tsukatani N."/>
            <person name="Tanikawa S."/>
            <person name="Fujita N."/>
            <person name="Harayama S."/>
        </authorList>
    </citation>
    <scope>NUCLEOTIDE SEQUENCE [LARGE SCALE GENOMIC DNA]</scope>
    <source>
        <strain evidence="2 3">B4</strain>
    </source>
</reference>
<dbReference type="STRING" id="632772.ROP_65250"/>
<dbReference type="HOGENOM" id="CLU_2131589_0_0_11"/>
<evidence type="ECO:0000256" key="1">
    <source>
        <dbReference type="SAM" id="MobiDB-lite"/>
    </source>
</evidence>